<accession>A0A8H3I9W1</accession>
<evidence type="ECO:0000256" key="2">
    <source>
        <dbReference type="ARBA" id="ARBA00023043"/>
    </source>
</evidence>
<dbReference type="PRINTS" id="PR01415">
    <property type="entry name" value="ANKYRIN"/>
</dbReference>
<evidence type="ECO:0000256" key="3">
    <source>
        <dbReference type="PROSITE-ProRule" id="PRU00023"/>
    </source>
</evidence>
<dbReference type="SMART" id="SM00248">
    <property type="entry name" value="ANK"/>
    <property type="match status" value="6"/>
</dbReference>
<feature type="repeat" description="ANK" evidence="3">
    <location>
        <begin position="403"/>
        <end position="435"/>
    </location>
</feature>
<dbReference type="Gene3D" id="1.25.40.20">
    <property type="entry name" value="Ankyrin repeat-containing domain"/>
    <property type="match status" value="2"/>
</dbReference>
<proteinExistence type="predicted"/>
<keyword evidence="1" id="KW-0677">Repeat</keyword>
<dbReference type="InterPro" id="IPR036770">
    <property type="entry name" value="Ankyrin_rpt-contain_sf"/>
</dbReference>
<feature type="repeat" description="ANK" evidence="3">
    <location>
        <begin position="369"/>
        <end position="391"/>
    </location>
</feature>
<evidence type="ECO:0000313" key="5">
    <source>
        <dbReference type="Proteomes" id="UP000664169"/>
    </source>
</evidence>
<organism evidence="4 5">
    <name type="scientific">Gomphillus americanus</name>
    <dbReference type="NCBI Taxonomy" id="1940652"/>
    <lineage>
        <taxon>Eukaryota</taxon>
        <taxon>Fungi</taxon>
        <taxon>Dikarya</taxon>
        <taxon>Ascomycota</taxon>
        <taxon>Pezizomycotina</taxon>
        <taxon>Lecanoromycetes</taxon>
        <taxon>OSLEUM clade</taxon>
        <taxon>Ostropomycetidae</taxon>
        <taxon>Ostropales</taxon>
        <taxon>Graphidaceae</taxon>
        <taxon>Gomphilloideae</taxon>
        <taxon>Gomphillus</taxon>
    </lineage>
</organism>
<dbReference type="Pfam" id="PF00023">
    <property type="entry name" value="Ank"/>
    <property type="match status" value="1"/>
</dbReference>
<feature type="repeat" description="ANK" evidence="3">
    <location>
        <begin position="610"/>
        <end position="646"/>
    </location>
</feature>
<dbReference type="PROSITE" id="PS50088">
    <property type="entry name" value="ANK_REPEAT"/>
    <property type="match status" value="4"/>
</dbReference>
<evidence type="ECO:0000256" key="1">
    <source>
        <dbReference type="ARBA" id="ARBA00022737"/>
    </source>
</evidence>
<dbReference type="PROSITE" id="PS50297">
    <property type="entry name" value="ANK_REP_REGION"/>
    <property type="match status" value="3"/>
</dbReference>
<reference evidence="4" key="1">
    <citation type="submission" date="2021-03" db="EMBL/GenBank/DDBJ databases">
        <authorList>
            <person name="Tagirdzhanova G."/>
        </authorList>
    </citation>
    <scope>NUCLEOTIDE SEQUENCE</scope>
</reference>
<feature type="repeat" description="ANK" evidence="3">
    <location>
        <begin position="436"/>
        <end position="468"/>
    </location>
</feature>
<dbReference type="PANTHER" id="PTHR24198">
    <property type="entry name" value="ANKYRIN REPEAT AND PROTEIN KINASE DOMAIN-CONTAINING PROTEIN"/>
    <property type="match status" value="1"/>
</dbReference>
<keyword evidence="5" id="KW-1185">Reference proteome</keyword>
<dbReference type="Proteomes" id="UP000664169">
    <property type="component" value="Unassembled WGS sequence"/>
</dbReference>
<dbReference type="OrthoDB" id="20872at2759"/>
<dbReference type="InterPro" id="IPR002110">
    <property type="entry name" value="Ankyrin_rpt"/>
</dbReference>
<gene>
    <name evidence="4" type="ORF">GOMPHAMPRED_003325</name>
</gene>
<dbReference type="PANTHER" id="PTHR24198:SF165">
    <property type="entry name" value="ANKYRIN REPEAT-CONTAINING PROTEIN-RELATED"/>
    <property type="match status" value="1"/>
</dbReference>
<sequence length="862" mass="97842">MGPSHDKQRSFLLFQWTVFAQEPLSIQDALPIILNQEDFEPRFMCSIYKEDLENETEHTTHSRELIQPTINTQVRNLSKGLIEIVPGHSKDTVHVIHHSVKDYLINGGFSFLGALMNTEGYCHFALSQSCLEYLNMPEIRNEILGESPSDTVSLQGDTVEVPSIKYTSWLDVVPEHVAARAQFRSKSSTWPFRTKDRSWNQSHRRGGDLILGVEPIPNPTEKASIEWGENSQMIVPHVYAAWTLIQSSTNKISNITRRKLKEWAFYRIAWRFPFFHLAVSECIYHARLAQACEPEKYDWKTFNTIFDLAADILSTSFKIRNHIKIEQHIWKTSSLARRTGVHIAAANGLHSSMLWFCKETFPIDAKDCYGQTALHIALCRGYKDIVDLLLSFDSVNIFAVDADGDTLLHAAIAGGLVSVIPHLLARGLLVDKRNGALRTPLHEAANLHSVPSMTILLDAGADIMAEDFEGKTPFDEVMNNRYWRRQPLYSSDYGEEYLRWNSSLRDSLQLLVARGADTNRRPRDDAYGTTKSWLEGVLKYLYFEIAELLLKGGANIDEEDESGATLLLKFLKQPPEFNEYDDVDDYKVILPAVLKFMLLHGADIHRTLPNGSGVLLLATRLQSNQQVKEVILLLLEQGANPNVKDEMGATILYTFVSRLFNHVRWPRTHSIRWADGKEILTSLIRYGAEVTVRDTGHYEPVQNVVRHDDDISISSIRENEGQYTVHYEPAQVFLGYGHDTDARSIGDDEGDVFSLIVSHAKDFLVDPNVMQWSTDDNQALLMEDAYVAGIYLDIIALFLDAGAIVDLDESKYQDLFSVARKYARIDLVDRIKEQSSVTRLEQGLITEPESHQMPRRARSSSI</sequence>
<evidence type="ECO:0000313" key="4">
    <source>
        <dbReference type="EMBL" id="CAF9905694.1"/>
    </source>
</evidence>
<dbReference type="Pfam" id="PF12796">
    <property type="entry name" value="Ank_2"/>
    <property type="match status" value="1"/>
</dbReference>
<name>A0A8H3I9W1_9LECA</name>
<keyword evidence="2 3" id="KW-0040">ANK repeat</keyword>
<comment type="caution">
    <text evidence="4">The sequence shown here is derived from an EMBL/GenBank/DDBJ whole genome shotgun (WGS) entry which is preliminary data.</text>
</comment>
<dbReference type="AlphaFoldDB" id="A0A8H3I9W1"/>
<dbReference type="EMBL" id="CAJPDQ010000002">
    <property type="protein sequence ID" value="CAF9905694.1"/>
    <property type="molecule type" value="Genomic_DNA"/>
</dbReference>
<dbReference type="SUPFAM" id="SSF48403">
    <property type="entry name" value="Ankyrin repeat"/>
    <property type="match status" value="1"/>
</dbReference>
<protein>
    <submittedName>
        <fullName evidence="4">Uncharacterized protein</fullName>
    </submittedName>
</protein>